<sequence>MHSTKSANSDTSFQGIDSTLVHETSVAINCTGAVHKDKRRVGSGVMVMDSNGNILKVWVNSKEGGIDLSSIEVEKIRFAPMKARSEGWDRINILSSNIGMVQKTTKRDADDTKLATILEDNFYLMNLFTWCSCTWLPLKCNSKAVKLDSFAVSLVSMISWENSFPKWLI</sequence>
<organism evidence="2 3">
    <name type="scientific">Cinchona calisaya</name>
    <dbReference type="NCBI Taxonomy" id="153742"/>
    <lineage>
        <taxon>Eukaryota</taxon>
        <taxon>Viridiplantae</taxon>
        <taxon>Streptophyta</taxon>
        <taxon>Embryophyta</taxon>
        <taxon>Tracheophyta</taxon>
        <taxon>Spermatophyta</taxon>
        <taxon>Magnoliopsida</taxon>
        <taxon>eudicotyledons</taxon>
        <taxon>Gunneridae</taxon>
        <taxon>Pentapetalae</taxon>
        <taxon>asterids</taxon>
        <taxon>lamiids</taxon>
        <taxon>Gentianales</taxon>
        <taxon>Rubiaceae</taxon>
        <taxon>Cinchonoideae</taxon>
        <taxon>Cinchoneae</taxon>
        <taxon>Cinchona</taxon>
    </lineage>
</organism>
<feature type="domain" description="RNase H type-1" evidence="1">
    <location>
        <begin position="29"/>
        <end position="147"/>
    </location>
</feature>
<protein>
    <recommendedName>
        <fullName evidence="1">RNase H type-1 domain-containing protein</fullName>
    </recommendedName>
</protein>
<evidence type="ECO:0000259" key="1">
    <source>
        <dbReference type="Pfam" id="PF13456"/>
    </source>
</evidence>
<dbReference type="InterPro" id="IPR002156">
    <property type="entry name" value="RNaseH_domain"/>
</dbReference>
<evidence type="ECO:0000313" key="3">
    <source>
        <dbReference type="Proteomes" id="UP001630127"/>
    </source>
</evidence>
<dbReference type="AlphaFoldDB" id="A0ABD2Z563"/>
<keyword evidence="3" id="KW-1185">Reference proteome</keyword>
<dbReference type="Proteomes" id="UP001630127">
    <property type="component" value="Unassembled WGS sequence"/>
</dbReference>
<dbReference type="EMBL" id="JBJUIK010000011">
    <property type="protein sequence ID" value="KAL3513450.1"/>
    <property type="molecule type" value="Genomic_DNA"/>
</dbReference>
<gene>
    <name evidence="2" type="ORF">ACH5RR_026167</name>
</gene>
<accession>A0ABD2Z563</accession>
<proteinExistence type="predicted"/>
<evidence type="ECO:0000313" key="2">
    <source>
        <dbReference type="EMBL" id="KAL3513450.1"/>
    </source>
</evidence>
<name>A0ABD2Z563_9GENT</name>
<dbReference type="Pfam" id="PF13456">
    <property type="entry name" value="RVT_3"/>
    <property type="match status" value="1"/>
</dbReference>
<comment type="caution">
    <text evidence="2">The sequence shown here is derived from an EMBL/GenBank/DDBJ whole genome shotgun (WGS) entry which is preliminary data.</text>
</comment>
<reference evidence="2 3" key="1">
    <citation type="submission" date="2024-11" db="EMBL/GenBank/DDBJ databases">
        <title>A near-complete genome assembly of Cinchona calisaya.</title>
        <authorList>
            <person name="Lian D.C."/>
            <person name="Zhao X.W."/>
            <person name="Wei L."/>
        </authorList>
    </citation>
    <scope>NUCLEOTIDE SEQUENCE [LARGE SCALE GENOMIC DNA]</scope>
    <source>
        <tissue evidence="2">Nenye</tissue>
    </source>
</reference>